<evidence type="ECO:0000259" key="1">
    <source>
        <dbReference type="Pfam" id="PF00561"/>
    </source>
</evidence>
<proteinExistence type="predicted"/>
<comment type="caution">
    <text evidence="2">The sequence shown here is derived from an EMBL/GenBank/DDBJ whole genome shotgun (WGS) entry which is preliminary data.</text>
</comment>
<protein>
    <submittedName>
        <fullName evidence="2">Alpha/beta hydrolase</fullName>
    </submittedName>
</protein>
<dbReference type="SUPFAM" id="SSF53474">
    <property type="entry name" value="alpha/beta-Hydrolases"/>
    <property type="match status" value="1"/>
</dbReference>
<dbReference type="InterPro" id="IPR050266">
    <property type="entry name" value="AB_hydrolase_sf"/>
</dbReference>
<dbReference type="Gene3D" id="3.40.50.1820">
    <property type="entry name" value="alpha/beta hydrolase"/>
    <property type="match status" value="1"/>
</dbReference>
<dbReference type="PANTHER" id="PTHR43798">
    <property type="entry name" value="MONOACYLGLYCEROL LIPASE"/>
    <property type="match status" value="1"/>
</dbReference>
<organism evidence="2 3">
    <name type="scientific">Flagellimonas hymeniacidonis</name>
    <dbReference type="NCBI Taxonomy" id="2603628"/>
    <lineage>
        <taxon>Bacteria</taxon>
        <taxon>Pseudomonadati</taxon>
        <taxon>Bacteroidota</taxon>
        <taxon>Flavobacteriia</taxon>
        <taxon>Flavobacteriales</taxon>
        <taxon>Flavobacteriaceae</taxon>
        <taxon>Flagellimonas</taxon>
    </lineage>
</organism>
<name>A0A5C8V7Q3_9FLAO</name>
<evidence type="ECO:0000313" key="2">
    <source>
        <dbReference type="EMBL" id="TXN37751.1"/>
    </source>
</evidence>
<dbReference type="PRINTS" id="PR00111">
    <property type="entry name" value="ABHYDROLASE"/>
</dbReference>
<keyword evidence="3" id="KW-1185">Reference proteome</keyword>
<reference evidence="2 3" key="1">
    <citation type="submission" date="2019-08" db="EMBL/GenBank/DDBJ databases">
        <title>Professor.</title>
        <authorList>
            <person name="Park J.S."/>
        </authorList>
    </citation>
    <scope>NUCLEOTIDE SEQUENCE [LARGE SCALE GENOMIC DNA]</scope>
    <source>
        <strain evidence="2 3">176CP5-101</strain>
    </source>
</reference>
<accession>A0A5C8V7Q3</accession>
<dbReference type="AlphaFoldDB" id="A0A5C8V7Q3"/>
<dbReference type="GO" id="GO:0016020">
    <property type="term" value="C:membrane"/>
    <property type="evidence" value="ECO:0007669"/>
    <property type="project" value="TreeGrafter"/>
</dbReference>
<dbReference type="InterPro" id="IPR000073">
    <property type="entry name" value="AB_hydrolase_1"/>
</dbReference>
<evidence type="ECO:0000313" key="3">
    <source>
        <dbReference type="Proteomes" id="UP000321456"/>
    </source>
</evidence>
<dbReference type="Pfam" id="PF00561">
    <property type="entry name" value="Abhydrolase_1"/>
    <property type="match status" value="1"/>
</dbReference>
<keyword evidence="2" id="KW-0378">Hydrolase</keyword>
<dbReference type="EMBL" id="VRUR01000001">
    <property type="protein sequence ID" value="TXN37751.1"/>
    <property type="molecule type" value="Genomic_DNA"/>
</dbReference>
<dbReference type="InterPro" id="IPR029058">
    <property type="entry name" value="AB_hydrolase_fold"/>
</dbReference>
<feature type="domain" description="AB hydrolase-1" evidence="1">
    <location>
        <begin position="63"/>
        <end position="160"/>
    </location>
</feature>
<dbReference type="PANTHER" id="PTHR43798:SF33">
    <property type="entry name" value="HYDROLASE, PUTATIVE (AFU_ORTHOLOGUE AFUA_2G14860)-RELATED"/>
    <property type="match status" value="1"/>
</dbReference>
<gene>
    <name evidence="2" type="ORF">FVB32_05530</name>
</gene>
<dbReference type="GO" id="GO:0016787">
    <property type="term" value="F:hydrolase activity"/>
    <property type="evidence" value="ECO:0007669"/>
    <property type="project" value="UniProtKB-KW"/>
</dbReference>
<sequence>MHNNHSDMFSEQKKFNFNNMKFLVLITMTLISGQNFGQSHKKTEIININGINMYFEVHGEGEPLFLLHGWTQSSQFWSEYIPTYAQHFKVYAIDLRGHGKSSELTDDFSIEKTASDILKLLDFLKIEKAKAVGLSYGGLTLLKLASLHPERIESMVLIGVAPIYDGKENTNLDKTFSYENLPDSFIKELKETHYGGESQIKRLFDQNLNYRISIGDETLKSIKTKVLIVNGDRDEIMGIDPAITLHKFLPNSELWIVPNTGHIAITGSNRYVFLTKSTQFLQNGER</sequence>
<dbReference type="Proteomes" id="UP000321456">
    <property type="component" value="Unassembled WGS sequence"/>
</dbReference>